<protein>
    <submittedName>
        <fullName evidence="1">Uncharacterized protein</fullName>
    </submittedName>
</protein>
<name>A0ACB9QES4_9MYRT</name>
<accession>A0ACB9QES4</accession>
<dbReference type="EMBL" id="CM042885">
    <property type="protein sequence ID" value="KAI4364554.1"/>
    <property type="molecule type" value="Genomic_DNA"/>
</dbReference>
<comment type="caution">
    <text evidence="1">The sequence shown here is derived from an EMBL/GenBank/DDBJ whole genome shotgun (WGS) entry which is preliminary data.</text>
</comment>
<evidence type="ECO:0000313" key="2">
    <source>
        <dbReference type="Proteomes" id="UP001057402"/>
    </source>
</evidence>
<reference evidence="2" key="1">
    <citation type="journal article" date="2023" name="Front. Plant Sci.">
        <title>Chromosomal-level genome assembly of Melastoma candidum provides insights into trichome evolution.</title>
        <authorList>
            <person name="Zhong Y."/>
            <person name="Wu W."/>
            <person name="Sun C."/>
            <person name="Zou P."/>
            <person name="Liu Y."/>
            <person name="Dai S."/>
            <person name="Zhou R."/>
        </authorList>
    </citation>
    <scope>NUCLEOTIDE SEQUENCE [LARGE SCALE GENOMIC DNA]</scope>
</reference>
<evidence type="ECO:0000313" key="1">
    <source>
        <dbReference type="EMBL" id="KAI4364554.1"/>
    </source>
</evidence>
<organism evidence="1 2">
    <name type="scientific">Melastoma candidum</name>
    <dbReference type="NCBI Taxonomy" id="119954"/>
    <lineage>
        <taxon>Eukaryota</taxon>
        <taxon>Viridiplantae</taxon>
        <taxon>Streptophyta</taxon>
        <taxon>Embryophyta</taxon>
        <taxon>Tracheophyta</taxon>
        <taxon>Spermatophyta</taxon>
        <taxon>Magnoliopsida</taxon>
        <taxon>eudicotyledons</taxon>
        <taxon>Gunneridae</taxon>
        <taxon>Pentapetalae</taxon>
        <taxon>rosids</taxon>
        <taxon>malvids</taxon>
        <taxon>Myrtales</taxon>
        <taxon>Melastomataceae</taxon>
        <taxon>Melastomatoideae</taxon>
        <taxon>Melastomateae</taxon>
        <taxon>Melastoma</taxon>
    </lineage>
</organism>
<proteinExistence type="predicted"/>
<gene>
    <name evidence="1" type="ORF">MLD38_020628</name>
</gene>
<sequence length="291" mass="30431">MEPDLNDLPLHPHRHVTNPYLIHNNGLLSPPSTSPDAPGLNPHLLFSSSSTAPASLSPPKKKRGRPRKYGTPEQALAAASSPSSKGRKEAPSALSRQLPERGVAGSWDGKRGHLSKKSTTQFSSLGNAGHGFVPHVIAVAAGDDVAQRVMEFIQQSKREICVLSASGSISTVSLKQPATTGGIITYGGWFEIITLSGSYIQTHHGGRTGGLSVCLSSPDGLLIGGGVGGPLTAAGPVQVIIGSFVFDTKKDHSSAPPDESPSKSMPHISSVDAGHFMVHTETHAPNSWLED</sequence>
<keyword evidence="2" id="KW-1185">Reference proteome</keyword>
<dbReference type="Proteomes" id="UP001057402">
    <property type="component" value="Chromosome 6"/>
</dbReference>